<evidence type="ECO:0008006" key="4">
    <source>
        <dbReference type="Google" id="ProtNLM"/>
    </source>
</evidence>
<accession>A0ABQ6JMB9</accession>
<name>A0ABQ6JMB9_9ACTN</name>
<proteinExistence type="predicted"/>
<gene>
    <name evidence="2" type="ORF">GCM10025868_46800</name>
</gene>
<evidence type="ECO:0000256" key="1">
    <source>
        <dbReference type="SAM" id="MobiDB-lite"/>
    </source>
</evidence>
<keyword evidence="3" id="KW-1185">Reference proteome</keyword>
<comment type="caution">
    <text evidence="2">The sequence shown here is derived from an EMBL/GenBank/DDBJ whole genome shotgun (WGS) entry which is preliminary data.</text>
</comment>
<dbReference type="Proteomes" id="UP001157017">
    <property type="component" value="Unassembled WGS sequence"/>
</dbReference>
<reference evidence="3" key="1">
    <citation type="journal article" date="2019" name="Int. J. Syst. Evol. Microbiol.">
        <title>The Global Catalogue of Microorganisms (GCM) 10K type strain sequencing project: providing services to taxonomists for standard genome sequencing and annotation.</title>
        <authorList>
            <consortium name="The Broad Institute Genomics Platform"/>
            <consortium name="The Broad Institute Genome Sequencing Center for Infectious Disease"/>
            <person name="Wu L."/>
            <person name="Ma J."/>
        </authorList>
    </citation>
    <scope>NUCLEOTIDE SEQUENCE [LARGE SCALE GENOMIC DNA]</scope>
    <source>
        <strain evidence="3">NBRC 108730</strain>
    </source>
</reference>
<protein>
    <recommendedName>
        <fullName evidence="4">Centromere-binding protein ParB C-terminal domain-containing protein</fullName>
    </recommendedName>
</protein>
<feature type="region of interest" description="Disordered" evidence="1">
    <location>
        <begin position="1"/>
        <end position="37"/>
    </location>
</feature>
<dbReference type="EMBL" id="BSUZ01000003">
    <property type="protein sequence ID" value="GMA89430.1"/>
    <property type="molecule type" value="Genomic_DNA"/>
</dbReference>
<evidence type="ECO:0000313" key="2">
    <source>
        <dbReference type="EMBL" id="GMA89430.1"/>
    </source>
</evidence>
<dbReference type="Gene3D" id="6.10.180.30">
    <property type="match status" value="1"/>
</dbReference>
<organism evidence="2 3">
    <name type="scientific">Angustibacter aerolatus</name>
    <dbReference type="NCBI Taxonomy" id="1162965"/>
    <lineage>
        <taxon>Bacteria</taxon>
        <taxon>Bacillati</taxon>
        <taxon>Actinomycetota</taxon>
        <taxon>Actinomycetes</taxon>
        <taxon>Kineosporiales</taxon>
        <taxon>Kineosporiaceae</taxon>
    </lineage>
</organism>
<evidence type="ECO:0000313" key="3">
    <source>
        <dbReference type="Proteomes" id="UP001157017"/>
    </source>
</evidence>
<sequence>MPPSLHATAPKPADAQTQADVPRPLRGRADRQRLQSGRVSFAGRAATVYFASTADRDRAKAAFMARGGTEGYTSETDFWADVILARVEQWENEHNGGEPFVVNTRRRRR</sequence>